<dbReference type="PANTHER" id="PTHR38687">
    <property type="entry name" value="CELL DIVISION PROTEIN DEDD-RELATED"/>
    <property type="match status" value="1"/>
</dbReference>
<feature type="region of interest" description="Disordered" evidence="1">
    <location>
        <begin position="75"/>
        <end position="98"/>
    </location>
</feature>
<keyword evidence="2" id="KW-0812">Transmembrane</keyword>
<comment type="caution">
    <text evidence="4">The sequence shown here is derived from an EMBL/GenBank/DDBJ whole genome shotgun (WGS) entry which is preliminary data.</text>
</comment>
<evidence type="ECO:0000313" key="4">
    <source>
        <dbReference type="EMBL" id="PXZ08240.1"/>
    </source>
</evidence>
<evidence type="ECO:0000256" key="2">
    <source>
        <dbReference type="SAM" id="Phobius"/>
    </source>
</evidence>
<dbReference type="GO" id="GO:0032153">
    <property type="term" value="C:cell division site"/>
    <property type="evidence" value="ECO:0007669"/>
    <property type="project" value="TreeGrafter"/>
</dbReference>
<dbReference type="EMBL" id="QGLR01000006">
    <property type="protein sequence ID" value="PXZ08240.1"/>
    <property type="molecule type" value="Genomic_DNA"/>
</dbReference>
<dbReference type="Proteomes" id="UP000247932">
    <property type="component" value="Unassembled WGS sequence"/>
</dbReference>
<dbReference type="GO" id="GO:0030428">
    <property type="term" value="C:cell septum"/>
    <property type="evidence" value="ECO:0007669"/>
    <property type="project" value="TreeGrafter"/>
</dbReference>
<keyword evidence="2" id="KW-0472">Membrane</keyword>
<organism evidence="4 5">
    <name type="scientific">Gilliamella apicola</name>
    <dbReference type="NCBI Taxonomy" id="1196095"/>
    <lineage>
        <taxon>Bacteria</taxon>
        <taxon>Pseudomonadati</taxon>
        <taxon>Pseudomonadota</taxon>
        <taxon>Gammaproteobacteria</taxon>
        <taxon>Orbales</taxon>
        <taxon>Orbaceae</taxon>
        <taxon>Gilliamella</taxon>
    </lineage>
</organism>
<keyword evidence="5" id="KW-1185">Reference proteome</keyword>
<evidence type="ECO:0000313" key="5">
    <source>
        <dbReference type="Proteomes" id="UP000247932"/>
    </source>
</evidence>
<evidence type="ECO:0000256" key="1">
    <source>
        <dbReference type="SAM" id="MobiDB-lite"/>
    </source>
</evidence>
<feature type="compositionally biased region" description="Polar residues" evidence="1">
    <location>
        <begin position="75"/>
        <end position="94"/>
    </location>
</feature>
<protein>
    <recommendedName>
        <fullName evidence="3">SPOR domain-containing protein</fullName>
    </recommendedName>
</protein>
<dbReference type="PANTHER" id="PTHR38687:SF1">
    <property type="entry name" value="CELL DIVISION PROTEIN DEDD"/>
    <property type="match status" value="1"/>
</dbReference>
<dbReference type="GO" id="GO:0042834">
    <property type="term" value="F:peptidoglycan binding"/>
    <property type="evidence" value="ECO:0007669"/>
    <property type="project" value="InterPro"/>
</dbReference>
<proteinExistence type="predicted"/>
<feature type="domain" description="SPOR" evidence="3">
    <location>
        <begin position="120"/>
        <end position="199"/>
    </location>
</feature>
<name>A0A2V4E4P6_9GAMM</name>
<dbReference type="InterPro" id="IPR007730">
    <property type="entry name" value="SPOR-like_dom"/>
</dbReference>
<dbReference type="PROSITE" id="PS51724">
    <property type="entry name" value="SPOR"/>
    <property type="match status" value="1"/>
</dbReference>
<dbReference type="InterPro" id="IPR052521">
    <property type="entry name" value="Cell_div_SPOR-domain"/>
</dbReference>
<dbReference type="SUPFAM" id="SSF110997">
    <property type="entry name" value="Sporulation related repeat"/>
    <property type="match status" value="1"/>
</dbReference>
<gene>
    <name evidence="4" type="ORF">DKK70_02550</name>
</gene>
<dbReference type="OrthoDB" id="7061672at2"/>
<dbReference type="GO" id="GO:0032506">
    <property type="term" value="P:cytokinetic process"/>
    <property type="evidence" value="ECO:0007669"/>
    <property type="project" value="TreeGrafter"/>
</dbReference>
<feature type="transmembrane region" description="Helical" evidence="2">
    <location>
        <begin position="20"/>
        <end position="37"/>
    </location>
</feature>
<keyword evidence="2" id="KW-1133">Transmembrane helix</keyword>
<dbReference type="Pfam" id="PF05036">
    <property type="entry name" value="SPOR"/>
    <property type="match status" value="1"/>
</dbReference>
<accession>A0A2V4E4P6</accession>
<reference evidence="4 5" key="1">
    <citation type="submission" date="2018-05" db="EMBL/GenBank/DDBJ databases">
        <title>Reference genomes for bee gut microbiota database.</title>
        <authorList>
            <person name="Ellegaard K.M."/>
        </authorList>
    </citation>
    <scope>NUCLEOTIDE SEQUENCE [LARGE SCALE GENOMIC DNA]</scope>
    <source>
        <strain evidence="4 5">ESL0182</strain>
    </source>
</reference>
<dbReference type="InterPro" id="IPR036680">
    <property type="entry name" value="SPOR-like_sf"/>
</dbReference>
<evidence type="ECO:0000259" key="3">
    <source>
        <dbReference type="PROSITE" id="PS51724"/>
    </source>
</evidence>
<sequence length="199" mass="21944">METNRKKTKITVNKVRNQLIGFATFLLVVAIVAPIIITDKSNLYPSSSSILQSEVVNQQNQEIITQNESVINGSFNNGSEQIYTPDSSQYTSPLASPESIDDIDDIDDSPSTSNAITNPEQPDKTYMIQLGALKNKRKIEELVALLRLNNYNVSVIPSNPGPDQLIKLQVGPYAKKEQAEQLISDLNNLTKLKGVIVTN</sequence>
<dbReference type="AlphaFoldDB" id="A0A2V4E4P6"/>
<dbReference type="Gene3D" id="3.30.70.1070">
    <property type="entry name" value="Sporulation related repeat"/>
    <property type="match status" value="1"/>
</dbReference>